<keyword evidence="1" id="KW-0812">Transmembrane</keyword>
<evidence type="ECO:0000313" key="2">
    <source>
        <dbReference type="EMBL" id="MDO6416041.1"/>
    </source>
</evidence>
<reference evidence="2" key="1">
    <citation type="submission" date="2023-07" db="EMBL/GenBank/DDBJ databases">
        <authorList>
            <person name="Kim M."/>
        </authorList>
    </citation>
    <scope>NUCLEOTIDE SEQUENCE</scope>
    <source>
        <strain evidence="2">BIUV-7</strain>
    </source>
</reference>
<gene>
    <name evidence="2" type="ORF">Q4F19_16750</name>
</gene>
<evidence type="ECO:0000313" key="3">
    <source>
        <dbReference type="Proteomes" id="UP001169764"/>
    </source>
</evidence>
<keyword evidence="1" id="KW-0472">Membrane</keyword>
<keyword evidence="3" id="KW-1185">Reference proteome</keyword>
<name>A0ABT8YCG4_9SPHN</name>
<proteinExistence type="predicted"/>
<keyword evidence="1" id="KW-1133">Transmembrane helix</keyword>
<dbReference type="EMBL" id="JAUOTP010000008">
    <property type="protein sequence ID" value="MDO6416041.1"/>
    <property type="molecule type" value="Genomic_DNA"/>
</dbReference>
<protein>
    <submittedName>
        <fullName evidence="2">Uncharacterized protein</fullName>
    </submittedName>
</protein>
<feature type="transmembrane region" description="Helical" evidence="1">
    <location>
        <begin position="722"/>
        <end position="745"/>
    </location>
</feature>
<comment type="caution">
    <text evidence="2">The sequence shown here is derived from an EMBL/GenBank/DDBJ whole genome shotgun (WGS) entry which is preliminary data.</text>
</comment>
<feature type="transmembrane region" description="Helical" evidence="1">
    <location>
        <begin position="1234"/>
        <end position="1254"/>
    </location>
</feature>
<feature type="transmembrane region" description="Helical" evidence="1">
    <location>
        <begin position="793"/>
        <end position="812"/>
    </location>
</feature>
<accession>A0ABT8YCG4</accession>
<feature type="transmembrane region" description="Helical" evidence="1">
    <location>
        <begin position="379"/>
        <end position="401"/>
    </location>
</feature>
<feature type="transmembrane region" description="Helical" evidence="1">
    <location>
        <begin position="832"/>
        <end position="852"/>
    </location>
</feature>
<organism evidence="2 3">
    <name type="scientific">Sphingomonas natans</name>
    <dbReference type="NCBI Taxonomy" id="3063330"/>
    <lineage>
        <taxon>Bacteria</taxon>
        <taxon>Pseudomonadati</taxon>
        <taxon>Pseudomonadota</taxon>
        <taxon>Alphaproteobacteria</taxon>
        <taxon>Sphingomonadales</taxon>
        <taxon>Sphingomonadaceae</taxon>
        <taxon>Sphingomonas</taxon>
    </lineage>
</organism>
<feature type="transmembrane region" description="Helical" evidence="1">
    <location>
        <begin position="757"/>
        <end position="781"/>
    </location>
</feature>
<evidence type="ECO:0000256" key="1">
    <source>
        <dbReference type="SAM" id="Phobius"/>
    </source>
</evidence>
<feature type="transmembrane region" description="Helical" evidence="1">
    <location>
        <begin position="1260"/>
        <end position="1276"/>
    </location>
</feature>
<sequence length="1286" mass="137789">MVSLFIMVILVITALWVFRAGQLFLGDAHRRNMHALSVAANGLQYWPDSMRGLAVSQLINANVQPASPRQELEGWRLTTTMRNPDLGTFTIVYAFAGSPLREQGSGQHARDCATLQQRIEGKEGTRLPFIDGYAAGEGAVVKVLGSISLAQARLLDFTRLHPTIAPTEDIAAVLQKAGFKKPPSSAGVELCFGASVATRNLLSFGETRSYFSNFLIVDGDKRVVQQVGEESLPVEGLEQLRRKRDAISPKLMAAALSGRVVPDTPSDDPELSQALAPTTLEIAGRTYIAYVRPFHLPGGLHGCDSANGASTAAQAGPKPRSTCYLVGLVPRAKLWSDAVRATPIVVISFSLLVGLIASLFPIARLLLIGPNESLARYNLPLIVGGAIIGMSLVTLALLTWADIAFERNRMLAEAEATAGMIAEGAAADLAALMSAAIAHREPTVPEPTGGADVAARADTVLIAPQNLGSAVAGPASFMAVEGLESVTHIAANGRPVACGVPSIYTHDFGTSRFEVPGRAYFQKFSANAFTGYYPWAQTRGAAPRLPAGKAVPPLGYVVDQVRDQTDGVNKAIILFEAPDPAHAIPGRLPRTSSSPCWTAGYLVTGVIGSLLSPALPRGLEMAVVDATDPTLPVKFHSHSERIGVEQLAYSINARALRQLRQWLGYSLTSEKAAAENLPFTATSDGASRQFVAQRIPHTPWVVLVSYAYADVDKLPVKRTARAVISGLTLGLVLLLIWWLSALIYPQVARNLWPHEKLAPGITGIIPSLSYATVTFVMVGLIGVEILTLLMAGLYPIAAIALLTTLAVALLYFQSHGIPQLTGTLSPASERAFTRLSLVFLCCVSVLPTIAVWRDASIYTDSEERLARAIAFAGPDGTVAKHRQALADIASSWFPSDAATRVAASGFLCDRHIFVGGGPARCAEPSGLATVARPDSFYQTWFSPSIESTTPADLTDAFPGCAPVRGGAPLSRDDFCTSAKDGVRAFGYMSDHRWTTPALHGRYATSLLLLPPVMLLLGFALWRLLRGSLRALFGFGASLGIDGRTPSAFDSRFPLRQALPAMAERLDALGMDRSDDARRAFRTLIFETQLLPAHVISGTLAADKGGSPAMTDHLDEAAALAIAFDWATRVDAPSRGEALEHLRRLLAPYYQARWDELTTTERIGLHHLANLRVMNVGRAALVVGALLRRGLIVLDPSPRLMNSSFANFVRQVEQVSTIHGWAKEEGLSAWSSSRLPLLIGVPALLVSVTLIFFWADMDASTVLPLFATGIPALFAIFQKLKPAKALL</sequence>
<dbReference type="RefSeq" id="WP_303544943.1">
    <property type="nucleotide sequence ID" value="NZ_JAUOTP010000008.1"/>
</dbReference>
<dbReference type="Proteomes" id="UP001169764">
    <property type="component" value="Unassembled WGS sequence"/>
</dbReference>
<feature type="transmembrane region" description="Helical" evidence="1">
    <location>
        <begin position="344"/>
        <end position="367"/>
    </location>
</feature>
<feature type="transmembrane region" description="Helical" evidence="1">
    <location>
        <begin position="1002"/>
        <end position="1024"/>
    </location>
</feature>